<protein>
    <submittedName>
        <fullName evidence="2">Uncharacterized protein</fullName>
    </submittedName>
</protein>
<reference evidence="2" key="1">
    <citation type="submission" date="2014-05" db="EMBL/GenBank/DDBJ databases">
        <title>The transcriptome of the halophilic microalga Tetraselmis sp. GSL018 isolated from the Great Salt Lake, Utah.</title>
        <authorList>
            <person name="Jinkerson R.E."/>
            <person name="D'Adamo S."/>
            <person name="Posewitz M.C."/>
        </authorList>
    </citation>
    <scope>NUCLEOTIDE SEQUENCE</scope>
    <source>
        <strain evidence="2">GSL018</strain>
    </source>
</reference>
<organism evidence="2">
    <name type="scientific">Tetraselmis sp. GSL018</name>
    <dbReference type="NCBI Taxonomy" id="582737"/>
    <lineage>
        <taxon>Eukaryota</taxon>
        <taxon>Viridiplantae</taxon>
        <taxon>Chlorophyta</taxon>
        <taxon>core chlorophytes</taxon>
        <taxon>Chlorodendrophyceae</taxon>
        <taxon>Chlorodendrales</taxon>
        <taxon>Chlorodendraceae</taxon>
        <taxon>Tetraselmis</taxon>
    </lineage>
</organism>
<accession>A0A061S0C5</accession>
<evidence type="ECO:0000256" key="1">
    <source>
        <dbReference type="SAM" id="MobiDB-lite"/>
    </source>
</evidence>
<feature type="non-terminal residue" evidence="2">
    <location>
        <position position="1"/>
    </location>
</feature>
<feature type="non-terminal residue" evidence="2">
    <location>
        <position position="67"/>
    </location>
</feature>
<proteinExistence type="predicted"/>
<sequence>GEAPGRRGERVSPALVPPGRLGGAAAAARLRWHLRRAREAWERRCGRCHSARGPTRREGVNGQDGVP</sequence>
<dbReference type="EMBL" id="GBEZ01009328">
    <property type="protein sequence ID" value="JAC76251.1"/>
    <property type="molecule type" value="Transcribed_RNA"/>
</dbReference>
<name>A0A061S0C5_9CHLO</name>
<dbReference type="AlphaFoldDB" id="A0A061S0C5"/>
<feature type="region of interest" description="Disordered" evidence="1">
    <location>
        <begin position="47"/>
        <end position="67"/>
    </location>
</feature>
<evidence type="ECO:0000313" key="2">
    <source>
        <dbReference type="EMBL" id="JAC76251.1"/>
    </source>
</evidence>
<gene>
    <name evidence="2" type="ORF">TSPGSL018_20679</name>
</gene>